<feature type="coiled-coil region" evidence="2">
    <location>
        <begin position="660"/>
        <end position="694"/>
    </location>
</feature>
<comment type="caution">
    <text evidence="3">The sequence shown here is derived from an EMBL/GenBank/DDBJ whole genome shotgun (WGS) entry which is preliminary data.</text>
</comment>
<evidence type="ECO:0000313" key="3">
    <source>
        <dbReference type="EMBL" id="MBW7476290.1"/>
    </source>
</evidence>
<dbReference type="SUPFAM" id="SSF52540">
    <property type="entry name" value="P-loop containing nucleoside triphosphate hydrolases"/>
    <property type="match status" value="1"/>
</dbReference>
<dbReference type="InterPro" id="IPR027417">
    <property type="entry name" value="P-loop_NTPase"/>
</dbReference>
<evidence type="ECO:0000313" key="4">
    <source>
        <dbReference type="Proteomes" id="UP000812277"/>
    </source>
</evidence>
<dbReference type="RefSeq" id="WP_219873535.1">
    <property type="nucleotide sequence ID" value="NZ_JAHZIJ010000012.1"/>
</dbReference>
<feature type="coiled-coil region" evidence="2">
    <location>
        <begin position="254"/>
        <end position="406"/>
    </location>
</feature>
<gene>
    <name evidence="3" type="ORF">K0T92_16275</name>
</gene>
<proteinExistence type="predicted"/>
<feature type="coiled-coil region" evidence="2">
    <location>
        <begin position="753"/>
        <end position="808"/>
    </location>
</feature>
<reference evidence="3 4" key="1">
    <citation type="submission" date="2021-07" db="EMBL/GenBank/DDBJ databases">
        <title>Paenibacillus radiodurans sp. nov., isolated from the southeastern edge of Tengger Desert.</title>
        <authorList>
            <person name="Zhang G."/>
        </authorList>
    </citation>
    <scope>NUCLEOTIDE SEQUENCE [LARGE SCALE GENOMIC DNA]</scope>
    <source>
        <strain evidence="3 4">DT7-4</strain>
    </source>
</reference>
<protein>
    <submittedName>
        <fullName evidence="3">Uncharacterized protein</fullName>
    </submittedName>
</protein>
<dbReference type="PANTHER" id="PTHR45916:SF1">
    <property type="entry name" value="STRUCTURAL MAINTENANCE OF CHROMOSOMES PROTEIN 5"/>
    <property type="match status" value="1"/>
</dbReference>
<keyword evidence="1 2" id="KW-0175">Coiled coil</keyword>
<feature type="coiled-coil region" evidence="2">
    <location>
        <begin position="194"/>
        <end position="221"/>
    </location>
</feature>
<evidence type="ECO:0000256" key="2">
    <source>
        <dbReference type="SAM" id="Coils"/>
    </source>
</evidence>
<accession>A0ABS7D8T9</accession>
<name>A0ABS7D8T9_9BACL</name>
<evidence type="ECO:0000256" key="1">
    <source>
        <dbReference type="ARBA" id="ARBA00023054"/>
    </source>
</evidence>
<organism evidence="3 4">
    <name type="scientific">Paenibacillus oenotherae</name>
    <dbReference type="NCBI Taxonomy" id="1435645"/>
    <lineage>
        <taxon>Bacteria</taxon>
        <taxon>Bacillati</taxon>
        <taxon>Bacillota</taxon>
        <taxon>Bacilli</taxon>
        <taxon>Bacillales</taxon>
        <taxon>Paenibacillaceae</taxon>
        <taxon>Paenibacillus</taxon>
    </lineage>
</organism>
<dbReference type="PANTHER" id="PTHR45916">
    <property type="entry name" value="STRUCTURAL MAINTENANCE OF CHROMOSOMES PROTEIN 5"/>
    <property type="match status" value="1"/>
</dbReference>
<sequence length="1091" mass="129551">MYPVKIRLFGIRDIDTVELDLGEKKDMLLFGGVNGTGKSTLSFAIAYALGSDQISSETLRSKVIDTTKVHWNAIVEVIFHNPFELREIDAPEWISLGVSISQKPNQQAYPQYFAKHGDLISELIFFRKYRSREEAREDYELKYGISPDKFFMFWFQNTITRFATMRDRERFEYVAEMYGLRETQESWERAKIGRQEAQEDFERAKMQLDKEKIRVNLAERNFNYWRQWNKLRKEGVFLRRQYWIENQRWISYNYKKISEQLDQQNNEISTIQMEYKSLDHQKADVKHSIELENKKMEELNERKRSKKNDRDGLNYELEKNRNEFNKLDEETKEIQEKYKGIRPLIELTVEKEEVANKIEQSKSHLKELETELVEIKEKQNHLLQKIGGLKENKKRHEEQIDDWEEYFANEESIDLLLQIESKARDDYFKNKRELEQYTAKYIELKRDFEQINETKAVSHPLQDQSIRFFKDKGYDVYRFGELFEINKLAASEEAEFLLDGIKYAVFVDGPIETVPNQLLHVSLTELKITMQNVEMFSLKFNNINELLDWKPDLHLSADNKSVIRCWLNLINSDDSSTQLVNSAIISNGAVKEILGWRGALSTGAAIGRDAWIQRCNWLTFEISECESKISNLSSLEIITNKNWKDLEKRRELHEDRHVKLPHLQRELRDLNDEINKLEESHNDYVINIMDFEKEKLEIQEGLIHLDISKNSINNELLIHEQFSHLSEKIKRIHELADEISGKAVLRDKLTYEINDIEESIEGCTRRNRQAIEENQSIERQQNGLRITILEINNKIEVIRREANSIKEKEFEDQSLFKEFENEYSSILDTLMPYEYQDFETISESRLKDWDDSARRKLNDAESMIIDELAEEKYNAVLVSYNNAEKETLTAEAIFMKMQKQEEQLRDLFKKMVYDRYQRVNQHFQNYIQRIGFRGKIEQIEPDDSDPRRKYYEWRLHIATKPGHDMEYLRPTEGLRQKIVSGPSGGEMAVISLMFALALLTDIEKRPPFYMLDEFDSALDEWRKGIVIDLYTEILKRKLMIISPKSHASDYLSRFSLFYAFVSDHKEGKRPVSKILRLERESYKKISSDFEK</sequence>
<keyword evidence="4" id="KW-1185">Reference proteome</keyword>
<dbReference type="CDD" id="cd00267">
    <property type="entry name" value="ABC_ATPase"/>
    <property type="match status" value="1"/>
</dbReference>
<dbReference type="EMBL" id="JAHZIJ010000012">
    <property type="protein sequence ID" value="MBW7476290.1"/>
    <property type="molecule type" value="Genomic_DNA"/>
</dbReference>
<dbReference type="Gene3D" id="3.40.50.300">
    <property type="entry name" value="P-loop containing nucleotide triphosphate hydrolases"/>
    <property type="match status" value="2"/>
</dbReference>
<dbReference type="Proteomes" id="UP000812277">
    <property type="component" value="Unassembled WGS sequence"/>
</dbReference>